<organism evidence="2 3">
    <name type="scientific">Pseudozyma flocculosa</name>
    <dbReference type="NCBI Taxonomy" id="84751"/>
    <lineage>
        <taxon>Eukaryota</taxon>
        <taxon>Fungi</taxon>
        <taxon>Dikarya</taxon>
        <taxon>Basidiomycota</taxon>
        <taxon>Ustilaginomycotina</taxon>
        <taxon>Ustilaginomycetes</taxon>
        <taxon>Ustilaginales</taxon>
        <taxon>Ustilaginaceae</taxon>
        <taxon>Pseudozyma</taxon>
    </lineage>
</organism>
<protein>
    <submittedName>
        <fullName evidence="2">Uncharacterized protein</fullName>
    </submittedName>
</protein>
<evidence type="ECO:0000313" key="3">
    <source>
        <dbReference type="Proteomes" id="UP000323386"/>
    </source>
</evidence>
<accession>A0A5C3EYB6</accession>
<sequence length="117" mass="12132">MGPHSGNSTASKCRPLIGVRWALHVGPLRLLDLVWLRRSRRVRLGRSAEQGGGHRLSAGPDVLVAGWSSAKAAGPIQQQQQQQHTPAASSSSSSSSSRPLMPSPLPSLCAGPAAAAP</sequence>
<reference evidence="2 3" key="1">
    <citation type="submission" date="2018-03" db="EMBL/GenBank/DDBJ databases">
        <authorList>
            <person name="Guldener U."/>
        </authorList>
    </citation>
    <scope>NUCLEOTIDE SEQUENCE [LARGE SCALE GENOMIC DNA]</scope>
    <source>
        <strain evidence="2 3">DAOM196992</strain>
    </source>
</reference>
<gene>
    <name evidence="2" type="ORF">PSFLO_02716</name>
</gene>
<dbReference type="Proteomes" id="UP000323386">
    <property type="component" value="Unassembled WGS sequence"/>
</dbReference>
<dbReference type="EMBL" id="OOIP01000006">
    <property type="protein sequence ID" value="SPO37244.1"/>
    <property type="molecule type" value="Genomic_DNA"/>
</dbReference>
<evidence type="ECO:0000256" key="1">
    <source>
        <dbReference type="SAM" id="MobiDB-lite"/>
    </source>
</evidence>
<name>A0A5C3EYB6_9BASI</name>
<dbReference type="AlphaFoldDB" id="A0A5C3EYB6"/>
<evidence type="ECO:0000313" key="2">
    <source>
        <dbReference type="EMBL" id="SPO37244.1"/>
    </source>
</evidence>
<proteinExistence type="predicted"/>
<feature type="compositionally biased region" description="Low complexity" evidence="1">
    <location>
        <begin position="70"/>
        <end position="110"/>
    </location>
</feature>
<feature type="region of interest" description="Disordered" evidence="1">
    <location>
        <begin position="69"/>
        <end position="117"/>
    </location>
</feature>
<keyword evidence="3" id="KW-1185">Reference proteome</keyword>